<sequence length="584" mass="62119">MFFTSGILILAFVAAGIGVSQAMGSEDASALAWDWLIAISDTMGWFYVLATAFFLVFVIWLMFSRYGKVKLGADDSKPEFGTIAWFAMLFTAGMGIGLVFWGTAEPTGYVTNGVVVGLSDNPDAQNPALQAREAMDPSLFHWGFQPWAIYIVLGLALAYFSYRKGLPMRPAAAFYPLIGNRIYGGLGYLIDILAVLGTMFGLATSLGIGTQQINAGLARLSDAIPAESVAVQVGIIGVITLVALVSVLVGIDKGVRRLSIVNLWMAAALLVFVFIAGPTAFIISGMFDWTGTYLSNLVNNSLTVANPETAEDHAAWQSAWTFFYWGWWISWAPFVGMFIARISRGRTIRQFVVGTLFAPVGVSIAWFSTLGGSGLYYDIPLVNDLTQELGVDGFHEAVDDGEAGTIGAGGEGDALFRMLEFLPIASSVVWLATLLTILVVAIFFITSSDSGSLVIDMLTNGGDRNPVPYQRAFWALLEGIVTAVILVGGGTGALMILRATSVTTGLPFAVVLIFVAIGLARALREENLAALQAREMGIPAPTLSQYGGSPSQEGSGPEPSTAVNVSSSSEDTTEEQSNRGTGGE</sequence>
<dbReference type="EMBL" id="JAVLVT010000005">
    <property type="protein sequence ID" value="MDS1271011.1"/>
    <property type="molecule type" value="Genomic_DNA"/>
</dbReference>
<organism evidence="10 11">
    <name type="scientific">Lipingzhangella rawalii</name>
    <dbReference type="NCBI Taxonomy" id="2055835"/>
    <lineage>
        <taxon>Bacteria</taxon>
        <taxon>Bacillati</taxon>
        <taxon>Actinomycetota</taxon>
        <taxon>Actinomycetes</taxon>
        <taxon>Streptosporangiales</taxon>
        <taxon>Nocardiopsidaceae</taxon>
        <taxon>Lipingzhangella</taxon>
    </lineage>
</organism>
<feature type="compositionally biased region" description="Low complexity" evidence="8">
    <location>
        <begin position="544"/>
        <end position="570"/>
    </location>
</feature>
<feature type="transmembrane region" description="Helical" evidence="9">
    <location>
        <begin position="473"/>
        <end position="496"/>
    </location>
</feature>
<feature type="transmembrane region" description="Helical" evidence="9">
    <location>
        <begin position="83"/>
        <end position="104"/>
    </location>
</feature>
<feature type="transmembrane region" description="Helical" evidence="9">
    <location>
        <begin position="263"/>
        <end position="287"/>
    </location>
</feature>
<feature type="transmembrane region" description="Helical" evidence="9">
    <location>
        <begin position="42"/>
        <end position="63"/>
    </location>
</feature>
<dbReference type="PANTHER" id="PTHR30047">
    <property type="entry name" value="HIGH-AFFINITY CHOLINE TRANSPORT PROTEIN-RELATED"/>
    <property type="match status" value="1"/>
</dbReference>
<feature type="region of interest" description="Disordered" evidence="8">
    <location>
        <begin position="541"/>
        <end position="584"/>
    </location>
</feature>
<feature type="transmembrane region" description="Helical" evidence="9">
    <location>
        <begin position="183"/>
        <end position="209"/>
    </location>
</feature>
<name>A0ABU2H6U4_9ACTN</name>
<comment type="subcellular location">
    <subcellularLocation>
        <location evidence="1">Cell membrane</location>
        <topology evidence="1">Multi-pass membrane protein</topology>
    </subcellularLocation>
</comment>
<comment type="similarity">
    <text evidence="2">Belongs to the BCCT transporter (TC 2.A.15) family.</text>
</comment>
<reference evidence="11" key="1">
    <citation type="submission" date="2023-07" db="EMBL/GenBank/DDBJ databases">
        <title>Novel species in the genus Lipingzhangella isolated from Sambhar Salt Lake.</title>
        <authorList>
            <person name="Jiya N."/>
            <person name="Kajale S."/>
            <person name="Sharma A."/>
        </authorList>
    </citation>
    <scope>NUCLEOTIDE SEQUENCE [LARGE SCALE GENOMIC DNA]</scope>
    <source>
        <strain evidence="11">LS1_29</strain>
    </source>
</reference>
<evidence type="ECO:0000313" key="10">
    <source>
        <dbReference type="EMBL" id="MDS1271011.1"/>
    </source>
</evidence>
<evidence type="ECO:0000256" key="3">
    <source>
        <dbReference type="ARBA" id="ARBA00022448"/>
    </source>
</evidence>
<keyword evidence="6 9" id="KW-1133">Transmembrane helix</keyword>
<evidence type="ECO:0000256" key="9">
    <source>
        <dbReference type="SAM" id="Phobius"/>
    </source>
</evidence>
<evidence type="ECO:0000256" key="1">
    <source>
        <dbReference type="ARBA" id="ARBA00004651"/>
    </source>
</evidence>
<comment type="caution">
    <text evidence="10">The sequence shown here is derived from an EMBL/GenBank/DDBJ whole genome shotgun (WGS) entry which is preliminary data.</text>
</comment>
<evidence type="ECO:0000313" key="11">
    <source>
        <dbReference type="Proteomes" id="UP001250214"/>
    </source>
</evidence>
<protein>
    <submittedName>
        <fullName evidence="10">BCCT family transporter</fullName>
    </submittedName>
</protein>
<feature type="transmembrane region" description="Helical" evidence="9">
    <location>
        <begin position="144"/>
        <end position="162"/>
    </location>
</feature>
<dbReference type="NCBIfam" id="TIGR00842">
    <property type="entry name" value="bcct"/>
    <property type="match status" value="1"/>
</dbReference>
<feature type="transmembrane region" description="Helical" evidence="9">
    <location>
        <begin position="421"/>
        <end position="445"/>
    </location>
</feature>
<keyword evidence="4" id="KW-1003">Cell membrane</keyword>
<evidence type="ECO:0000256" key="7">
    <source>
        <dbReference type="ARBA" id="ARBA00023136"/>
    </source>
</evidence>
<feature type="transmembrane region" description="Helical" evidence="9">
    <location>
        <begin position="502"/>
        <end position="523"/>
    </location>
</feature>
<keyword evidence="3" id="KW-0813">Transport</keyword>
<accession>A0ABU2H6U4</accession>
<keyword evidence="7 9" id="KW-0472">Membrane</keyword>
<proteinExistence type="inferred from homology"/>
<gene>
    <name evidence="10" type="ORF">RIF23_11950</name>
</gene>
<dbReference type="RefSeq" id="WP_310912563.1">
    <property type="nucleotide sequence ID" value="NZ_JAVLVT010000005.1"/>
</dbReference>
<evidence type="ECO:0000256" key="6">
    <source>
        <dbReference type="ARBA" id="ARBA00022989"/>
    </source>
</evidence>
<evidence type="ECO:0000256" key="4">
    <source>
        <dbReference type="ARBA" id="ARBA00022475"/>
    </source>
</evidence>
<feature type="transmembrane region" description="Helical" evidence="9">
    <location>
        <begin position="229"/>
        <end position="251"/>
    </location>
</feature>
<feature type="transmembrane region" description="Helical" evidence="9">
    <location>
        <begin position="322"/>
        <end position="340"/>
    </location>
</feature>
<keyword evidence="11" id="KW-1185">Reference proteome</keyword>
<dbReference type="PANTHER" id="PTHR30047:SF7">
    <property type="entry name" value="HIGH-AFFINITY CHOLINE TRANSPORT PROTEIN"/>
    <property type="match status" value="1"/>
</dbReference>
<dbReference type="InterPro" id="IPR000060">
    <property type="entry name" value="BCCT_transptr"/>
</dbReference>
<keyword evidence="5 9" id="KW-0812">Transmembrane</keyword>
<evidence type="ECO:0000256" key="8">
    <source>
        <dbReference type="SAM" id="MobiDB-lite"/>
    </source>
</evidence>
<evidence type="ECO:0000256" key="5">
    <source>
        <dbReference type="ARBA" id="ARBA00022692"/>
    </source>
</evidence>
<evidence type="ECO:0000256" key="2">
    <source>
        <dbReference type="ARBA" id="ARBA00005658"/>
    </source>
</evidence>
<dbReference type="Pfam" id="PF02028">
    <property type="entry name" value="BCCT"/>
    <property type="match status" value="1"/>
</dbReference>
<dbReference type="Proteomes" id="UP001250214">
    <property type="component" value="Unassembled WGS sequence"/>
</dbReference>
<feature type="transmembrane region" description="Helical" evidence="9">
    <location>
        <begin position="352"/>
        <end position="377"/>
    </location>
</feature>